<dbReference type="GO" id="GO:0016020">
    <property type="term" value="C:membrane"/>
    <property type="evidence" value="ECO:0007669"/>
    <property type="project" value="InterPro"/>
</dbReference>
<name>E5F1P2_HAEHA</name>
<protein>
    <submittedName>
        <fullName evidence="3">Choline permease</fullName>
    </submittedName>
</protein>
<dbReference type="Gene3D" id="1.10.3730.20">
    <property type="match status" value="1"/>
</dbReference>
<feature type="transmembrane region" description="Helical" evidence="1">
    <location>
        <begin position="183"/>
        <end position="203"/>
    </location>
</feature>
<sequence length="293" mass="32620">MMHGYLFGILSAIFWALSGLMYNELPLSGFSALGKVISLLFLIDFFSLFAIGITLWRKRAVNFQKIFWSPVLSGVLGGPLGMSAYLLSIHYLTIYYAAPLSSLFPVLAALMSYWILKEKISKTAQFGFALAIISSSLLAIEVGQEITFNTIGFIFLIICILGWSSEIVISSYTMRSLSGLQVYFLRLCGSTIGYLLILFILSLKDFSLDILSFNYVQIAGVIIFGALSYCCYYQAIYLLKPIKAMALNITYSVWAIGLGYLLYKQPIKPITLLLTLLLSAGVIVTLYYKGEQK</sequence>
<gene>
    <name evidence="3" type="primary">licB</name>
</gene>
<dbReference type="SUPFAM" id="SSF103481">
    <property type="entry name" value="Multidrug resistance efflux transporter EmrE"/>
    <property type="match status" value="2"/>
</dbReference>
<dbReference type="Pfam" id="PF00892">
    <property type="entry name" value="EamA"/>
    <property type="match status" value="2"/>
</dbReference>
<dbReference type="InterPro" id="IPR037185">
    <property type="entry name" value="EmrE-like"/>
</dbReference>
<feature type="transmembrane region" description="Helical" evidence="1">
    <location>
        <begin position="123"/>
        <end position="140"/>
    </location>
</feature>
<proteinExistence type="predicted"/>
<evidence type="ECO:0000313" key="3">
    <source>
        <dbReference type="EMBL" id="ADQ57378.1"/>
    </source>
</evidence>
<feature type="transmembrane region" description="Helical" evidence="1">
    <location>
        <begin position="68"/>
        <end position="88"/>
    </location>
</feature>
<organism evidence="3">
    <name type="scientific">Haemophilus haemolyticus</name>
    <dbReference type="NCBI Taxonomy" id="726"/>
    <lineage>
        <taxon>Bacteria</taxon>
        <taxon>Pseudomonadati</taxon>
        <taxon>Pseudomonadota</taxon>
        <taxon>Gammaproteobacteria</taxon>
        <taxon>Pasteurellales</taxon>
        <taxon>Pasteurellaceae</taxon>
        <taxon>Haemophilus</taxon>
    </lineage>
</organism>
<accession>E5F1P2</accession>
<dbReference type="InterPro" id="IPR000620">
    <property type="entry name" value="EamA_dom"/>
</dbReference>
<feature type="transmembrane region" description="Helical" evidence="1">
    <location>
        <begin position="245"/>
        <end position="263"/>
    </location>
</feature>
<dbReference type="PANTHER" id="PTHR22911">
    <property type="entry name" value="ACYL-MALONYL CONDENSING ENZYME-RELATED"/>
    <property type="match status" value="1"/>
</dbReference>
<keyword evidence="1" id="KW-1133">Transmembrane helix</keyword>
<feature type="transmembrane region" description="Helical" evidence="1">
    <location>
        <begin position="215"/>
        <end position="233"/>
    </location>
</feature>
<feature type="transmembrane region" description="Helical" evidence="1">
    <location>
        <begin position="146"/>
        <end position="163"/>
    </location>
</feature>
<feature type="domain" description="EamA" evidence="2">
    <location>
        <begin position="4"/>
        <end position="138"/>
    </location>
</feature>
<evidence type="ECO:0000259" key="2">
    <source>
        <dbReference type="Pfam" id="PF00892"/>
    </source>
</evidence>
<dbReference type="EMBL" id="HM140372">
    <property type="protein sequence ID" value="ADQ57378.1"/>
    <property type="molecule type" value="Genomic_DNA"/>
</dbReference>
<feature type="domain" description="EamA" evidence="2">
    <location>
        <begin position="151"/>
        <end position="286"/>
    </location>
</feature>
<feature type="transmembrane region" description="Helical" evidence="1">
    <location>
        <begin position="269"/>
        <end position="288"/>
    </location>
</feature>
<reference evidence="3" key="1">
    <citation type="journal article" date="2010" name="BMC Microbiol.">
        <title>Prevalence of genetic differences in phosphorylcholine expression between nontypeable Haemophilus influenzae and Haemophilus haemolyticus.</title>
        <authorList>
            <person name="McCrea K.W."/>
            <person name="Xie J."/>
            <person name="Marrs C.F."/>
            <person name="Gilsdorf J.R."/>
        </authorList>
    </citation>
    <scope>NUCLEOTIDE SEQUENCE</scope>
    <source>
        <strain evidence="3">M07-22</strain>
    </source>
</reference>
<dbReference type="PANTHER" id="PTHR22911:SF137">
    <property type="entry name" value="SOLUTE CARRIER FAMILY 35 MEMBER G2-RELATED"/>
    <property type="match status" value="1"/>
</dbReference>
<evidence type="ECO:0000256" key="1">
    <source>
        <dbReference type="SAM" id="Phobius"/>
    </source>
</evidence>
<keyword evidence="1" id="KW-0472">Membrane</keyword>
<feature type="transmembrane region" description="Helical" evidence="1">
    <location>
        <begin position="94"/>
        <end position="116"/>
    </location>
</feature>
<keyword evidence="1" id="KW-0812">Transmembrane</keyword>
<dbReference type="AlphaFoldDB" id="E5F1P2"/>
<feature type="transmembrane region" description="Helical" evidence="1">
    <location>
        <begin position="37"/>
        <end position="56"/>
    </location>
</feature>